<keyword evidence="3" id="KW-1185">Reference proteome</keyword>
<evidence type="ECO:0000313" key="3">
    <source>
        <dbReference type="Proteomes" id="UP000638918"/>
    </source>
</evidence>
<dbReference type="Pfam" id="PF13539">
    <property type="entry name" value="Peptidase_M15_4"/>
    <property type="match status" value="1"/>
</dbReference>
<protein>
    <submittedName>
        <fullName evidence="2">M15 family metallopeptidase</fullName>
    </submittedName>
</protein>
<dbReference type="InterPro" id="IPR009045">
    <property type="entry name" value="Zn_M74/Hedgehog-like"/>
</dbReference>
<reference evidence="2 3" key="1">
    <citation type="submission" date="2020-08" db="EMBL/GenBank/DDBJ databases">
        <title>A Genomic Blueprint of the Chicken Gut Microbiome.</title>
        <authorList>
            <person name="Gilroy R."/>
            <person name="Ravi A."/>
            <person name="Getino M."/>
            <person name="Pursley I."/>
            <person name="Horton D.L."/>
            <person name="Alikhan N.-F."/>
            <person name="Baker D."/>
            <person name="Gharbi K."/>
            <person name="Hall N."/>
            <person name="Watson M."/>
            <person name="Adriaenssens E.M."/>
            <person name="Foster-Nyarko E."/>
            <person name="Jarju S."/>
            <person name="Secka A."/>
            <person name="Antonio M."/>
            <person name="Oren A."/>
            <person name="Chaudhuri R."/>
            <person name="La Ragione R.M."/>
            <person name="Hildebrand F."/>
            <person name="Pallen M.J."/>
        </authorList>
    </citation>
    <scope>NUCLEOTIDE SEQUENCE [LARGE SCALE GENOMIC DNA]</scope>
    <source>
        <strain evidence="2 3">Sa3CVA3</strain>
    </source>
</reference>
<comment type="caution">
    <text evidence="2">The sequence shown here is derived from an EMBL/GenBank/DDBJ whole genome shotgun (WGS) entry which is preliminary data.</text>
</comment>
<dbReference type="SUPFAM" id="SSF55166">
    <property type="entry name" value="Hedgehog/DD-peptidase"/>
    <property type="match status" value="1"/>
</dbReference>
<proteinExistence type="predicted"/>
<evidence type="ECO:0000313" key="2">
    <source>
        <dbReference type="EMBL" id="MBD7940686.1"/>
    </source>
</evidence>
<dbReference type="RefSeq" id="WP_024353084.1">
    <property type="nucleotide sequence ID" value="NZ_JACSQU010000001.1"/>
</dbReference>
<name>A0ABR8QYU4_9CAUL</name>
<dbReference type="Gene3D" id="3.30.1380.10">
    <property type="match status" value="1"/>
</dbReference>
<dbReference type="CDD" id="cd14845">
    <property type="entry name" value="L-Ala-D-Glu_peptidase_like"/>
    <property type="match status" value="1"/>
</dbReference>
<evidence type="ECO:0000259" key="1">
    <source>
        <dbReference type="Pfam" id="PF13539"/>
    </source>
</evidence>
<dbReference type="Proteomes" id="UP000638918">
    <property type="component" value="Unassembled WGS sequence"/>
</dbReference>
<dbReference type="EMBL" id="JACSQU010000001">
    <property type="protein sequence ID" value="MBD7940686.1"/>
    <property type="molecule type" value="Genomic_DNA"/>
</dbReference>
<feature type="domain" description="Peptidase M15C" evidence="1">
    <location>
        <begin position="56"/>
        <end position="121"/>
    </location>
</feature>
<dbReference type="GeneID" id="78116950"/>
<organism evidence="2 3">
    <name type="scientific">Brevundimonas guildfordensis</name>
    <dbReference type="NCBI Taxonomy" id="2762241"/>
    <lineage>
        <taxon>Bacteria</taxon>
        <taxon>Pseudomonadati</taxon>
        <taxon>Pseudomonadota</taxon>
        <taxon>Alphaproteobacteria</taxon>
        <taxon>Caulobacterales</taxon>
        <taxon>Caulobacteraceae</taxon>
        <taxon>Brevundimonas</taxon>
    </lineage>
</organism>
<dbReference type="InterPro" id="IPR039561">
    <property type="entry name" value="Peptidase_M15C"/>
</dbReference>
<gene>
    <name evidence="2" type="ORF">H9656_04725</name>
</gene>
<sequence length="127" mass="14096">MSFRLSQRSRAALQGVHPDLVAVVEAAIELTPVDFMVTEGLRTAARQAELVRAGASRTLNSRHLTGHAIDVAAWVDGQVRWDWPLYPRIAEAFKAAAKGRGVRLIWGGDWPRLRDGPHFELDRGAYP</sequence>
<accession>A0ABR8QYU4</accession>